<dbReference type="InterPro" id="IPR001597">
    <property type="entry name" value="ArAA_b-elim_lyase/Thr_aldolase"/>
</dbReference>
<evidence type="ECO:0000313" key="7">
    <source>
        <dbReference type="EMBL" id="AOQ25096.1"/>
    </source>
</evidence>
<dbReference type="GO" id="GO:0006545">
    <property type="term" value="P:glycine biosynthetic process"/>
    <property type="evidence" value="ECO:0007669"/>
    <property type="project" value="TreeGrafter"/>
</dbReference>
<comment type="cofactor">
    <cofactor evidence="1">
        <name>pyridoxal 5'-phosphate</name>
        <dbReference type="ChEBI" id="CHEBI:597326"/>
    </cofactor>
</comment>
<dbReference type="Pfam" id="PF01212">
    <property type="entry name" value="Beta_elim_lyase"/>
    <property type="match status" value="1"/>
</dbReference>
<evidence type="ECO:0000313" key="8">
    <source>
        <dbReference type="EMBL" id="TYL15373.1"/>
    </source>
</evidence>
<dbReference type="NCBIfam" id="NF041359">
    <property type="entry name" value="GntG_guanitoxin"/>
    <property type="match status" value="1"/>
</dbReference>
<keyword evidence="10" id="KW-1185">Reference proteome</keyword>
<dbReference type="GO" id="GO:0006567">
    <property type="term" value="P:L-threonine catabolic process"/>
    <property type="evidence" value="ECO:0007669"/>
    <property type="project" value="TreeGrafter"/>
</dbReference>
<dbReference type="FunFam" id="3.90.1150.10:FF:000041">
    <property type="entry name" value="Low-specificity L-threonine aldolase"/>
    <property type="match status" value="1"/>
</dbReference>
<name>A0AAC9MVV3_NEOTH</name>
<reference evidence="8 10" key="2">
    <citation type="submission" date="2019-05" db="EMBL/GenBank/DDBJ databases">
        <title>Genome sequence of Moorella thermoacetica ATCC 33924.</title>
        <authorList>
            <person name="Poehlein A."/>
            <person name="Bengelsdorf F.R."/>
            <person name="Duerre P."/>
            <person name="Daniel R."/>
        </authorList>
    </citation>
    <scope>NUCLEOTIDE SEQUENCE [LARGE SCALE GENOMIC DNA]</scope>
    <source>
        <strain evidence="8 10">ATCC 33924</strain>
    </source>
</reference>
<dbReference type="Proteomes" id="UP000094598">
    <property type="component" value="Chromosome"/>
</dbReference>
<dbReference type="InterPro" id="IPR023603">
    <property type="entry name" value="Low_specificity_L-TA-like"/>
</dbReference>
<organism evidence="7 9">
    <name type="scientific">Neomoorella thermoacetica</name>
    <name type="common">Clostridium thermoaceticum</name>
    <dbReference type="NCBI Taxonomy" id="1525"/>
    <lineage>
        <taxon>Bacteria</taxon>
        <taxon>Bacillati</taxon>
        <taxon>Bacillota</taxon>
        <taxon>Clostridia</taxon>
        <taxon>Neomoorellales</taxon>
        <taxon>Neomoorellaceae</taxon>
        <taxon>Neomoorella</taxon>
    </lineage>
</organism>
<dbReference type="InterPro" id="IPR015422">
    <property type="entry name" value="PyrdxlP-dep_Trfase_small"/>
</dbReference>
<dbReference type="EMBL" id="VCDX01000001">
    <property type="protein sequence ID" value="TYL15373.1"/>
    <property type="molecule type" value="Genomic_DNA"/>
</dbReference>
<dbReference type="RefSeq" id="WP_081328616.1">
    <property type="nucleotide sequence ID" value="NZ_CP017019.1"/>
</dbReference>
<comment type="similarity">
    <text evidence="2">Belongs to the threonine aldolase family.</text>
</comment>
<evidence type="ECO:0000256" key="1">
    <source>
        <dbReference type="ARBA" id="ARBA00001933"/>
    </source>
</evidence>
<dbReference type="SUPFAM" id="SSF53383">
    <property type="entry name" value="PLP-dependent transferases"/>
    <property type="match status" value="1"/>
</dbReference>
<keyword evidence="4 7" id="KW-0456">Lyase</keyword>
<evidence type="ECO:0000256" key="4">
    <source>
        <dbReference type="ARBA" id="ARBA00023239"/>
    </source>
</evidence>
<evidence type="ECO:0000259" key="6">
    <source>
        <dbReference type="Pfam" id="PF01212"/>
    </source>
</evidence>
<accession>A0AAC9MVV3</accession>
<dbReference type="Proteomes" id="UP000322283">
    <property type="component" value="Unassembled WGS sequence"/>
</dbReference>
<evidence type="ECO:0000313" key="9">
    <source>
        <dbReference type="Proteomes" id="UP000094598"/>
    </source>
</evidence>
<dbReference type="PANTHER" id="PTHR48097">
    <property type="entry name" value="L-THREONINE ALDOLASE-RELATED"/>
    <property type="match status" value="1"/>
</dbReference>
<keyword evidence="3" id="KW-0663">Pyridoxal phosphate</keyword>
<dbReference type="InterPro" id="IPR015421">
    <property type="entry name" value="PyrdxlP-dep_Trfase_major"/>
</dbReference>
<dbReference type="FunFam" id="3.40.640.10:FF:000030">
    <property type="entry name" value="Low-specificity L-threonine aldolase"/>
    <property type="match status" value="1"/>
</dbReference>
<dbReference type="AlphaFoldDB" id="A0AAC9MVV3"/>
<proteinExistence type="inferred from homology"/>
<dbReference type="PANTHER" id="PTHR48097:SF9">
    <property type="entry name" value="L-THREONINE ALDOLASE"/>
    <property type="match status" value="1"/>
</dbReference>
<dbReference type="NCBIfam" id="NF007825">
    <property type="entry name" value="PRK10534.1"/>
    <property type="match status" value="1"/>
</dbReference>
<dbReference type="Gene3D" id="3.90.1150.10">
    <property type="entry name" value="Aspartate Aminotransferase, domain 1"/>
    <property type="match status" value="1"/>
</dbReference>
<evidence type="ECO:0000256" key="5">
    <source>
        <dbReference type="PIRSR" id="PIRSR017617-1"/>
    </source>
</evidence>
<dbReference type="EC" id="4.1.2.49" evidence="7"/>
<evidence type="ECO:0000256" key="2">
    <source>
        <dbReference type="ARBA" id="ARBA00006966"/>
    </source>
</evidence>
<evidence type="ECO:0000256" key="3">
    <source>
        <dbReference type="ARBA" id="ARBA00022898"/>
    </source>
</evidence>
<dbReference type="GO" id="GO:0005829">
    <property type="term" value="C:cytosol"/>
    <property type="evidence" value="ECO:0007669"/>
    <property type="project" value="TreeGrafter"/>
</dbReference>
<dbReference type="CDD" id="cd06502">
    <property type="entry name" value="TA_like"/>
    <property type="match status" value="1"/>
</dbReference>
<feature type="domain" description="Aromatic amino acid beta-eliminating lyase/threonine aldolase" evidence="6">
    <location>
        <begin position="5"/>
        <end position="286"/>
    </location>
</feature>
<feature type="modified residue" description="N6-(pyridoxal phosphate)lysine" evidence="5">
    <location>
        <position position="201"/>
    </location>
</feature>
<sequence>MKIIDLRSDTVTVPSEEMRAAMARAKVGDDVYGEDSTVNELEQVAADLLGKEATLFVASGTMANQIALLVHTERGNEVIVDAESHIYYYEVGAAAMLGGVQLKPLEGLLSSEGPEVLRKAFRPPDIHFPITRLVCLENTFNRGGGTVISPAISKAIYDLAKERELTVHLDGARIFNAALALGCDVRDFTRFCDSVMFSLSKGLGAPVGSLLAGSQQFIKKARRYRKALGGGWRQAGVLAAAGLVALKNIPHLAEDHTNARYLAEGLAEIPGLQVDLSKVETNIVVAKVVGRWTAAEFAKELARQGVKCNAWGPDTVRFVTHKDVSREDIETVLSIVKKILSL</sequence>
<dbReference type="EMBL" id="CP017019">
    <property type="protein sequence ID" value="AOQ25096.1"/>
    <property type="molecule type" value="Genomic_DNA"/>
</dbReference>
<protein>
    <submittedName>
        <fullName evidence="7">L-allo-threonine aldolase</fullName>
        <ecNumber evidence="7">4.1.2.49</ecNumber>
    </submittedName>
</protein>
<gene>
    <name evidence="7" type="primary">ltaA</name>
    <name evidence="7" type="ORF">Maut_02680</name>
    <name evidence="8" type="ORF">MTAT_01060</name>
</gene>
<evidence type="ECO:0000313" key="10">
    <source>
        <dbReference type="Proteomes" id="UP000322283"/>
    </source>
</evidence>
<dbReference type="Gene3D" id="3.40.640.10">
    <property type="entry name" value="Type I PLP-dependent aspartate aminotransferase-like (Major domain)"/>
    <property type="match status" value="1"/>
</dbReference>
<dbReference type="GO" id="GO:0008732">
    <property type="term" value="F:L-allo-threonine aldolase activity"/>
    <property type="evidence" value="ECO:0007669"/>
    <property type="project" value="UniProtKB-EC"/>
</dbReference>
<dbReference type="InterPro" id="IPR015424">
    <property type="entry name" value="PyrdxlP-dep_Trfase"/>
</dbReference>
<dbReference type="PIRSF" id="PIRSF017617">
    <property type="entry name" value="Thr_aldolase"/>
    <property type="match status" value="1"/>
</dbReference>
<reference evidence="7 9" key="1">
    <citation type="submission" date="2016-08" db="EMBL/GenBank/DDBJ databases">
        <title>Moorella thermoacetica DSM 103132.</title>
        <authorList>
            <person name="Jendresen C.B."/>
            <person name="Redl S.M."/>
            <person name="Jensen T.O."/>
            <person name="Nielsen A.T."/>
        </authorList>
    </citation>
    <scope>NUCLEOTIDE SEQUENCE [LARGE SCALE GENOMIC DNA]</scope>
    <source>
        <strain evidence="7 9">DSM 103132</strain>
    </source>
</reference>